<dbReference type="Pfam" id="PF04484">
    <property type="entry name" value="QWRF"/>
    <property type="match status" value="1"/>
</dbReference>
<dbReference type="PANTHER" id="PTHR31807">
    <property type="entry name" value="AUGMIN FAMILY MEMBER"/>
    <property type="match status" value="1"/>
</dbReference>
<keyword evidence="5" id="KW-1185">Reference proteome</keyword>
<organism evidence="4 5">
    <name type="scientific">Artemisia annua</name>
    <name type="common">Sweet wormwood</name>
    <dbReference type="NCBI Taxonomy" id="35608"/>
    <lineage>
        <taxon>Eukaryota</taxon>
        <taxon>Viridiplantae</taxon>
        <taxon>Streptophyta</taxon>
        <taxon>Embryophyta</taxon>
        <taxon>Tracheophyta</taxon>
        <taxon>Spermatophyta</taxon>
        <taxon>Magnoliopsida</taxon>
        <taxon>eudicotyledons</taxon>
        <taxon>Gunneridae</taxon>
        <taxon>Pentapetalae</taxon>
        <taxon>asterids</taxon>
        <taxon>campanulids</taxon>
        <taxon>Asterales</taxon>
        <taxon>Asteraceae</taxon>
        <taxon>Asteroideae</taxon>
        <taxon>Anthemideae</taxon>
        <taxon>Artemisiinae</taxon>
        <taxon>Artemisia</taxon>
    </lineage>
</organism>
<dbReference type="InterPro" id="IPR007573">
    <property type="entry name" value="QWRF"/>
</dbReference>
<evidence type="ECO:0000256" key="3">
    <source>
        <dbReference type="SAM" id="MobiDB-lite"/>
    </source>
</evidence>
<dbReference type="EMBL" id="PKPP01011036">
    <property type="protein sequence ID" value="PWA44914.1"/>
    <property type="molecule type" value="Genomic_DNA"/>
</dbReference>
<protein>
    <submittedName>
        <fullName evidence="4">QWRF family</fullName>
    </submittedName>
</protein>
<dbReference type="Proteomes" id="UP000245207">
    <property type="component" value="Unassembled WGS sequence"/>
</dbReference>
<evidence type="ECO:0000313" key="4">
    <source>
        <dbReference type="EMBL" id="PWA44914.1"/>
    </source>
</evidence>
<proteinExistence type="inferred from homology"/>
<feature type="region of interest" description="Disordered" evidence="3">
    <location>
        <begin position="74"/>
        <end position="140"/>
    </location>
</feature>
<feature type="compositionally biased region" description="Pro residues" evidence="3">
    <location>
        <begin position="116"/>
        <end position="131"/>
    </location>
</feature>
<keyword evidence="2" id="KW-0175">Coiled coil</keyword>
<comment type="similarity">
    <text evidence="1">Belongs to the QWRF family.</text>
</comment>
<dbReference type="GO" id="GO:0008017">
    <property type="term" value="F:microtubule binding"/>
    <property type="evidence" value="ECO:0007669"/>
    <property type="project" value="TreeGrafter"/>
</dbReference>
<feature type="compositionally biased region" description="Polar residues" evidence="3">
    <location>
        <begin position="26"/>
        <end position="50"/>
    </location>
</feature>
<evidence type="ECO:0000256" key="1">
    <source>
        <dbReference type="ARBA" id="ARBA00010016"/>
    </source>
</evidence>
<gene>
    <name evidence="4" type="ORF">CTI12_AA512840</name>
</gene>
<feature type="region of interest" description="Disordered" evidence="3">
    <location>
        <begin position="1"/>
        <end position="50"/>
    </location>
</feature>
<reference evidence="4 5" key="1">
    <citation type="journal article" date="2018" name="Mol. Plant">
        <title>The genome of Artemisia annua provides insight into the evolution of Asteraceae family and artemisinin biosynthesis.</title>
        <authorList>
            <person name="Shen Q."/>
            <person name="Zhang L."/>
            <person name="Liao Z."/>
            <person name="Wang S."/>
            <person name="Yan T."/>
            <person name="Shi P."/>
            <person name="Liu M."/>
            <person name="Fu X."/>
            <person name="Pan Q."/>
            <person name="Wang Y."/>
            <person name="Lv Z."/>
            <person name="Lu X."/>
            <person name="Zhang F."/>
            <person name="Jiang W."/>
            <person name="Ma Y."/>
            <person name="Chen M."/>
            <person name="Hao X."/>
            <person name="Li L."/>
            <person name="Tang Y."/>
            <person name="Lv G."/>
            <person name="Zhou Y."/>
            <person name="Sun X."/>
            <person name="Brodelius P.E."/>
            <person name="Rose J.K.C."/>
            <person name="Tang K."/>
        </authorList>
    </citation>
    <scope>NUCLEOTIDE SEQUENCE [LARGE SCALE GENOMIC DNA]</scope>
    <source>
        <strain evidence="5">cv. Huhao1</strain>
        <tissue evidence="4">Leaf</tissue>
    </source>
</reference>
<comment type="caution">
    <text evidence="4">The sequence shown here is derived from an EMBL/GenBank/DDBJ whole genome shotgun (WGS) entry which is preliminary data.</text>
</comment>
<accession>A0A2U1L7E9</accession>
<evidence type="ECO:0000313" key="5">
    <source>
        <dbReference type="Proteomes" id="UP000245207"/>
    </source>
</evidence>
<evidence type="ECO:0000256" key="2">
    <source>
        <dbReference type="SAM" id="Coils"/>
    </source>
</evidence>
<dbReference type="OrthoDB" id="663033at2759"/>
<dbReference type="GO" id="GO:0051225">
    <property type="term" value="P:spindle assembly"/>
    <property type="evidence" value="ECO:0007669"/>
    <property type="project" value="TreeGrafter"/>
</dbReference>
<dbReference type="STRING" id="35608.A0A2U1L7E9"/>
<feature type="coiled-coil region" evidence="2">
    <location>
        <begin position="287"/>
        <end position="345"/>
    </location>
</feature>
<dbReference type="AlphaFoldDB" id="A0A2U1L7E9"/>
<dbReference type="GO" id="GO:0005880">
    <property type="term" value="C:nuclear microtubule"/>
    <property type="evidence" value="ECO:0007669"/>
    <property type="project" value="TreeGrafter"/>
</dbReference>
<dbReference type="PANTHER" id="PTHR31807:SF27">
    <property type="entry name" value="QWRF MOTIF-CONTAINING PROTEIN 7"/>
    <property type="match status" value="1"/>
</dbReference>
<sequence>MDHLRCSGNRKSPSVTAKQPLPRLIRSNSENPNTSPLSTSNKVTKSRSISITKTRSYNEAEANNFMIPMSINTRLTSPTNKKKMGQDVSGRVMSLPRRKPTSPSAWALSPGRVAPYPSPVPTLPPASPSPSPSVKNGGERGTSGISGVLKYFSKKKAVAASEEANRHCFKLMNNRLLQWRFANARAESAMSTVKTLAEKKAFNTWLKILALRNSNVAKRMEVQKLENDIKLYHILNSQVFLLDKWSRMEAKNFEAVGRVVRKLSVAALNVPLVHDSKGDVLTVHDEMNTATTLLENMESTITKLSDQAEKSCYMLTELSIIAKQEKECLEELQTWMSNVESLKEKERSLRAHLIQAN</sequence>
<dbReference type="GO" id="GO:0005737">
    <property type="term" value="C:cytoplasm"/>
    <property type="evidence" value="ECO:0007669"/>
    <property type="project" value="TreeGrafter"/>
</dbReference>
<name>A0A2U1L7E9_ARTAN</name>